<keyword evidence="2" id="KW-0150">Chloroplast</keyword>
<dbReference type="AlphaFoldDB" id="A0A803MNG2"/>
<evidence type="ECO:0000256" key="5">
    <source>
        <dbReference type="ARBA" id="ARBA00023078"/>
    </source>
</evidence>
<dbReference type="GO" id="GO:0019898">
    <property type="term" value="C:extrinsic component of membrane"/>
    <property type="evidence" value="ECO:0007669"/>
    <property type="project" value="InterPro"/>
</dbReference>
<keyword evidence="5" id="KW-0793">Thylakoid</keyword>
<keyword evidence="6" id="KW-0472">Membrane</keyword>
<evidence type="ECO:0000313" key="8">
    <source>
        <dbReference type="EnsemblPlants" id="AUR62032813-RA:cds"/>
    </source>
</evidence>
<comment type="similarity">
    <text evidence="7">Belongs to the PsbQ family.</text>
</comment>
<proteinExistence type="inferred from homology"/>
<protein>
    <recommendedName>
        <fullName evidence="10">Photosynthetic NDH subcomplex L 2</fullName>
    </recommendedName>
</protein>
<dbReference type="EnsemblPlants" id="AUR62032813-RA">
    <property type="protein sequence ID" value="AUR62032813-RA:cds"/>
    <property type="gene ID" value="AUR62032813"/>
</dbReference>
<evidence type="ECO:0000256" key="1">
    <source>
        <dbReference type="ARBA" id="ARBA00004334"/>
    </source>
</evidence>
<evidence type="ECO:0000256" key="4">
    <source>
        <dbReference type="ARBA" id="ARBA00022946"/>
    </source>
</evidence>
<reference evidence="8" key="2">
    <citation type="submission" date="2021-03" db="UniProtKB">
        <authorList>
            <consortium name="EnsemblPlants"/>
        </authorList>
    </citation>
    <scope>IDENTIFICATION</scope>
</reference>
<evidence type="ECO:0008006" key="10">
    <source>
        <dbReference type="Google" id="ProtNLM"/>
    </source>
</evidence>
<evidence type="ECO:0000256" key="2">
    <source>
        <dbReference type="ARBA" id="ARBA00022528"/>
    </source>
</evidence>
<comment type="subcellular location">
    <subcellularLocation>
        <location evidence="1">Plastid</location>
        <location evidence="1">Chloroplast thylakoid membrane</location>
    </subcellularLocation>
</comment>
<dbReference type="PANTHER" id="PTHR33399:SF5">
    <property type="entry name" value="PHOTOSYNTHETIC NDH SUBUNIT OF LUMENAL LOCATION 2, CHLOROPLASTIC"/>
    <property type="match status" value="1"/>
</dbReference>
<dbReference type="Proteomes" id="UP000596660">
    <property type="component" value="Unplaced"/>
</dbReference>
<accession>A0A803MNG2</accession>
<keyword evidence="3" id="KW-0934">Plastid</keyword>
<dbReference type="GO" id="GO:0005509">
    <property type="term" value="F:calcium ion binding"/>
    <property type="evidence" value="ECO:0007669"/>
    <property type="project" value="InterPro"/>
</dbReference>
<keyword evidence="4" id="KW-0809">Transit peptide</keyword>
<dbReference type="Pfam" id="PF05757">
    <property type="entry name" value="PsbQ"/>
    <property type="match status" value="1"/>
</dbReference>
<evidence type="ECO:0000256" key="7">
    <source>
        <dbReference type="ARBA" id="ARBA00035649"/>
    </source>
</evidence>
<keyword evidence="9" id="KW-1185">Reference proteome</keyword>
<dbReference type="GO" id="GO:0009654">
    <property type="term" value="C:photosystem II oxygen evolving complex"/>
    <property type="evidence" value="ECO:0007669"/>
    <property type="project" value="InterPro"/>
</dbReference>
<dbReference type="InterPro" id="IPR023222">
    <property type="entry name" value="PsbQ-like_dom_sf"/>
</dbReference>
<dbReference type="SUPFAM" id="SSF101112">
    <property type="entry name" value="Oxygen-evolving enhancer protein 3"/>
    <property type="match status" value="1"/>
</dbReference>
<dbReference type="InterPro" id="IPR054099">
    <property type="entry name" value="PSII_PsbQ_pln"/>
</dbReference>
<dbReference type="PANTHER" id="PTHR33399">
    <property type="entry name" value="OXYGEN-EVOLVING ENHANCER PROTEIN 3-1, CHLOROPLASTIC"/>
    <property type="match status" value="1"/>
</dbReference>
<sequence>MTTILNPTITLLQTKIKKSPPYTHHQSPNSSAIRSLLSDDDENQTQRRKFMVTTLLGGLSINATCLPLKAQAEEMKWGTQDAVARIKNTAEGLHSLRHMLDTMSWRYVIFYIRLKEAYLKQDMKNAMSMVPEGRRDDYVNVANELVDNMAEVI</sequence>
<dbReference type="InterPro" id="IPR008797">
    <property type="entry name" value="PSII_PsbQ"/>
</dbReference>
<organism evidence="8 9">
    <name type="scientific">Chenopodium quinoa</name>
    <name type="common">Quinoa</name>
    <dbReference type="NCBI Taxonomy" id="63459"/>
    <lineage>
        <taxon>Eukaryota</taxon>
        <taxon>Viridiplantae</taxon>
        <taxon>Streptophyta</taxon>
        <taxon>Embryophyta</taxon>
        <taxon>Tracheophyta</taxon>
        <taxon>Spermatophyta</taxon>
        <taxon>Magnoliopsida</taxon>
        <taxon>eudicotyledons</taxon>
        <taxon>Gunneridae</taxon>
        <taxon>Pentapetalae</taxon>
        <taxon>Caryophyllales</taxon>
        <taxon>Chenopodiaceae</taxon>
        <taxon>Chenopodioideae</taxon>
        <taxon>Atripliceae</taxon>
        <taxon>Chenopodium</taxon>
    </lineage>
</organism>
<evidence type="ECO:0000313" key="9">
    <source>
        <dbReference type="Proteomes" id="UP000596660"/>
    </source>
</evidence>
<evidence type="ECO:0000256" key="6">
    <source>
        <dbReference type="ARBA" id="ARBA00023136"/>
    </source>
</evidence>
<name>A0A803MNG2_CHEQI</name>
<dbReference type="Gramene" id="AUR62032813-RA">
    <property type="protein sequence ID" value="AUR62032813-RA:cds"/>
    <property type="gene ID" value="AUR62032813"/>
</dbReference>
<reference evidence="8" key="1">
    <citation type="journal article" date="2017" name="Nature">
        <title>The genome of Chenopodium quinoa.</title>
        <authorList>
            <person name="Jarvis D.E."/>
            <person name="Ho Y.S."/>
            <person name="Lightfoot D.J."/>
            <person name="Schmoeckel S.M."/>
            <person name="Li B."/>
            <person name="Borm T.J.A."/>
            <person name="Ohyanagi H."/>
            <person name="Mineta K."/>
            <person name="Michell C.T."/>
            <person name="Saber N."/>
            <person name="Kharbatia N.M."/>
            <person name="Rupper R.R."/>
            <person name="Sharp A.R."/>
            <person name="Dally N."/>
            <person name="Boughton B.A."/>
            <person name="Woo Y.H."/>
            <person name="Gao G."/>
            <person name="Schijlen E.G.W.M."/>
            <person name="Guo X."/>
            <person name="Momin A.A."/>
            <person name="Negrao S."/>
            <person name="Al-Babili S."/>
            <person name="Gehring C."/>
            <person name="Roessner U."/>
            <person name="Jung C."/>
            <person name="Murphy K."/>
            <person name="Arold S.T."/>
            <person name="Gojobori T."/>
            <person name="van der Linden C.G."/>
            <person name="van Loo E.N."/>
            <person name="Jellen E.N."/>
            <person name="Maughan P.J."/>
            <person name="Tester M."/>
        </authorList>
    </citation>
    <scope>NUCLEOTIDE SEQUENCE [LARGE SCALE GENOMIC DNA]</scope>
    <source>
        <strain evidence="8">cv. PI 614886</strain>
    </source>
</reference>
<evidence type="ECO:0000256" key="3">
    <source>
        <dbReference type="ARBA" id="ARBA00022640"/>
    </source>
</evidence>
<dbReference type="GO" id="GO:0009767">
    <property type="term" value="P:photosynthetic electron transport chain"/>
    <property type="evidence" value="ECO:0007669"/>
    <property type="project" value="TreeGrafter"/>
</dbReference>
<dbReference type="GO" id="GO:0009535">
    <property type="term" value="C:chloroplast thylakoid membrane"/>
    <property type="evidence" value="ECO:0007669"/>
    <property type="project" value="UniProtKB-SubCell"/>
</dbReference>
<dbReference type="Gene3D" id="1.20.120.290">
    <property type="entry name" value="Oxygen-evolving enhancer protein 3 (PsbQ), four-helix up-down bundle"/>
    <property type="match status" value="1"/>
</dbReference>